<evidence type="ECO:0000313" key="2">
    <source>
        <dbReference type="Proteomes" id="UP001139981"/>
    </source>
</evidence>
<organism evidence="1 2">
    <name type="scientific">Coemansia aciculifera</name>
    <dbReference type="NCBI Taxonomy" id="417176"/>
    <lineage>
        <taxon>Eukaryota</taxon>
        <taxon>Fungi</taxon>
        <taxon>Fungi incertae sedis</taxon>
        <taxon>Zoopagomycota</taxon>
        <taxon>Kickxellomycotina</taxon>
        <taxon>Kickxellomycetes</taxon>
        <taxon>Kickxellales</taxon>
        <taxon>Kickxellaceae</taxon>
        <taxon>Coemansia</taxon>
    </lineage>
</organism>
<comment type="caution">
    <text evidence="1">The sequence shown here is derived from an EMBL/GenBank/DDBJ whole genome shotgun (WGS) entry which is preliminary data.</text>
</comment>
<dbReference type="Proteomes" id="UP001139981">
    <property type="component" value="Unassembled WGS sequence"/>
</dbReference>
<dbReference type="EMBL" id="JANBVB010000004">
    <property type="protein sequence ID" value="KAJ2900570.1"/>
    <property type="molecule type" value="Genomic_DNA"/>
</dbReference>
<gene>
    <name evidence="1" type="ORF">IWW38_000447</name>
</gene>
<proteinExistence type="predicted"/>
<evidence type="ECO:0000313" key="1">
    <source>
        <dbReference type="EMBL" id="KAJ2900570.1"/>
    </source>
</evidence>
<sequence>MESALPPSTNSESKRLISDLAYGRRGWLKQVSQYVGEFHHPTKSCSMIRDVRPRSSRIHQPHPAYWIPLDLRAFHVPAYLLQRMADEDERKKRRRREIERRRLVLLGRELGAMTESVVRGGNVFLRDAGLLPGAFSSDIRVRNPSYLPGVAGNVAWMPPKIKARVDPPFVQHVRASSGFEFYKVNARKPPYWLGNRIKASYEAAARKLILHEFYYHFVDDLRLEEEFESRLGIEDRGYWRYAANYRDYLRYRIKNGTFASSDDEDCGAASGLGSLKLDEEDFEECQQLEDHVAQQLAEEG</sequence>
<keyword evidence="2" id="KW-1185">Reference proteome</keyword>
<protein>
    <submittedName>
        <fullName evidence="1">Uncharacterized protein</fullName>
    </submittedName>
</protein>
<reference evidence="1" key="1">
    <citation type="submission" date="2022-07" db="EMBL/GenBank/DDBJ databases">
        <title>Phylogenomic reconstructions and comparative analyses of Kickxellomycotina fungi.</title>
        <authorList>
            <person name="Reynolds N.K."/>
            <person name="Stajich J.E."/>
            <person name="Barry K."/>
            <person name="Grigoriev I.V."/>
            <person name="Crous P."/>
            <person name="Smith M.E."/>
        </authorList>
    </citation>
    <scope>NUCLEOTIDE SEQUENCE</scope>
    <source>
        <strain evidence="1">CBS 190363</strain>
    </source>
</reference>
<name>A0ACC1MA37_9FUNG</name>
<accession>A0ACC1MA37</accession>